<gene>
    <name evidence="1" type="ORF">BRZCDTV_406</name>
</gene>
<dbReference type="EMBL" id="LT994651">
    <property type="protein sequence ID" value="SPN79544.1"/>
    <property type="molecule type" value="Genomic_DNA"/>
</dbReference>
<dbReference type="Proteomes" id="UP000273054">
    <property type="component" value="Segment"/>
</dbReference>
<accession>A0A2R8FEU2</accession>
<evidence type="ECO:0008006" key="3">
    <source>
        <dbReference type="Google" id="ProtNLM"/>
    </source>
</evidence>
<sequence length="348" mass="38427">MTSFNETFNTNQTQGTTIPYAGTWNPTSTRQLLVFNGILSNISSSLLNLLNLPSVTGLDVSVIYTFPAPTDLSQIGFFIFEGITFASPPVDPLTITVSNDGTPVGSSTINANGNLTVPVSTLSSTSTTLGFNFFFPNTIPSGFTVTVDNITSLLVCVAWGSEIECLEGNKLVQDVERGDELKTTQGFSKVARVIRVNLNPACLVEAVVIKRHALEPGLPSQDTILCADHYLIYKNKRRLARSLIAFPGVKFVRARVEDVLPADEHGNYYFYDIQYDHEADYKVNGLISQSRSPYASSSPLPLELYFNKDNYREERTKNTLTSEPEITYKYLLPLGEEVESLLLLKPNI</sequence>
<protein>
    <recommendedName>
        <fullName evidence="3">Hedgehog/Intein (Hint) domain-containing protein</fullName>
    </recommendedName>
</protein>
<proteinExistence type="predicted"/>
<evidence type="ECO:0000313" key="2">
    <source>
        <dbReference type="Proteomes" id="UP000273054"/>
    </source>
</evidence>
<organism evidence="1">
    <name type="scientific">Brazilian cedratvirus IHUMI</name>
    <dbReference type="NCBI Taxonomy" id="2126980"/>
    <lineage>
        <taxon>Viruses</taxon>
        <taxon>Pithoviruses</taxon>
        <taxon>Orthocedratvirinae</taxon>
        <taxon>Alphacedratvirus</taxon>
        <taxon>Alphacedratvirus brasiliense</taxon>
    </lineage>
</organism>
<reference evidence="1" key="1">
    <citation type="submission" date="2018-03" db="EMBL/GenBank/DDBJ databases">
        <authorList>
            <consortium name="Urmite Genomes"/>
        </authorList>
    </citation>
    <scope>NUCLEOTIDE SEQUENCE [LARGE SCALE GENOMIC DNA]</scope>
    <source>
        <strain evidence="1">IHUMI-27.7</strain>
    </source>
</reference>
<name>A0A2R8FEU2_9VIRU</name>
<evidence type="ECO:0000313" key="1">
    <source>
        <dbReference type="EMBL" id="SPN79544.1"/>
    </source>
</evidence>
<keyword evidence="2" id="KW-1185">Reference proteome</keyword>